<keyword evidence="4" id="KW-1185">Reference proteome</keyword>
<dbReference type="AlphaFoldDB" id="A0A3M8W902"/>
<accession>A0A3M8W902</accession>
<dbReference type="InterPro" id="IPR036388">
    <property type="entry name" value="WH-like_DNA-bd_sf"/>
</dbReference>
<name>A0A3M8W902_9ACTN</name>
<reference evidence="3 4" key="1">
    <citation type="submission" date="2018-11" db="EMBL/GenBank/DDBJ databases">
        <title>The Potential of Streptomyces as Biocontrol Agents against the Tomato grey mould, Botrytis cinerea (Gray mold) Frontiers in Microbiology.</title>
        <authorList>
            <person name="Li D."/>
        </authorList>
    </citation>
    <scope>NUCLEOTIDE SEQUENCE [LARGE SCALE GENOMIC DNA]</scope>
    <source>
        <strain evidence="3 4">NEAU-LD23</strain>
    </source>
</reference>
<dbReference type="Pfam" id="PF09339">
    <property type="entry name" value="HTH_IclR"/>
    <property type="match status" value="1"/>
</dbReference>
<feature type="region of interest" description="Disordered" evidence="1">
    <location>
        <begin position="204"/>
        <end position="234"/>
    </location>
</feature>
<dbReference type="InterPro" id="IPR005471">
    <property type="entry name" value="Tscrpt_reg_IclR_N"/>
</dbReference>
<comment type="caution">
    <text evidence="3">The sequence shown here is derived from an EMBL/GenBank/DDBJ whole genome shotgun (WGS) entry which is preliminary data.</text>
</comment>
<dbReference type="EMBL" id="RIBZ01000185">
    <property type="protein sequence ID" value="RNG26572.1"/>
    <property type="molecule type" value="Genomic_DNA"/>
</dbReference>
<evidence type="ECO:0000259" key="2">
    <source>
        <dbReference type="Pfam" id="PF09339"/>
    </source>
</evidence>
<dbReference type="SUPFAM" id="SSF46785">
    <property type="entry name" value="Winged helix' DNA-binding domain"/>
    <property type="match status" value="1"/>
</dbReference>
<proteinExistence type="predicted"/>
<evidence type="ECO:0000256" key="1">
    <source>
        <dbReference type="SAM" id="MobiDB-lite"/>
    </source>
</evidence>
<dbReference type="InterPro" id="IPR036390">
    <property type="entry name" value="WH_DNA-bd_sf"/>
</dbReference>
<evidence type="ECO:0000313" key="4">
    <source>
        <dbReference type="Proteomes" id="UP000275401"/>
    </source>
</evidence>
<feature type="domain" description="HTH iclR-type" evidence="2">
    <location>
        <begin position="259"/>
        <end position="304"/>
    </location>
</feature>
<evidence type="ECO:0000313" key="3">
    <source>
        <dbReference type="EMBL" id="RNG26572.1"/>
    </source>
</evidence>
<protein>
    <submittedName>
        <fullName evidence="3">MarR family transcriptional regulator</fullName>
    </submittedName>
</protein>
<dbReference type="RefSeq" id="WP_123100384.1">
    <property type="nucleotide sequence ID" value="NZ_RIBZ01000185.1"/>
</dbReference>
<dbReference type="Proteomes" id="UP000275401">
    <property type="component" value="Unassembled WGS sequence"/>
</dbReference>
<gene>
    <name evidence="3" type="ORF">EEJ42_14620</name>
</gene>
<dbReference type="GO" id="GO:0003677">
    <property type="term" value="F:DNA binding"/>
    <property type="evidence" value="ECO:0007669"/>
    <property type="project" value="InterPro"/>
</dbReference>
<sequence>MHKLLLLGDQENAYATSNLQRGGKNTAASDHAWAVTRALAADAVRVGWNRAAFTQVLLDGPYKAGQHARALQHRRGYDKAAAWLQRAWDGAQHYVRSTDPISNRQDFHAALAAFRSRIECTPWNGVAGKTDLRNLIARMEICARAGSWDHTVSERDLAERMGCSRTTAHNSNQRLLHTKVLRQLDNGSPTEGARWMLISRLPSTTSHHWSTPKGPEAGGAMSGPSMRQTDDTGADIDSRTASQLMHLDAFAHHGLGSSGLTVLAALAERDGQSRTELQASASISRSTTYRQLGKLKSLGLIHREGELYHLSPTALEGIGTPTPDCADPVDGWPETAERLGTAGVRERRRRHHDAQRTHWRHKQVRLAERRRACRQAPLPHPATAQPQYVRADGCVIDPGTGEVIQNLYVAADGLWIFDEANGTGKS</sequence>
<organism evidence="3 4">
    <name type="scientific">Streptomyces botrytidirepellens</name>
    <dbReference type="NCBI Taxonomy" id="2486417"/>
    <lineage>
        <taxon>Bacteria</taxon>
        <taxon>Bacillati</taxon>
        <taxon>Actinomycetota</taxon>
        <taxon>Actinomycetes</taxon>
        <taxon>Kitasatosporales</taxon>
        <taxon>Streptomycetaceae</taxon>
        <taxon>Streptomyces</taxon>
    </lineage>
</organism>
<dbReference type="GO" id="GO:0006355">
    <property type="term" value="P:regulation of DNA-templated transcription"/>
    <property type="evidence" value="ECO:0007669"/>
    <property type="project" value="InterPro"/>
</dbReference>
<dbReference type="Gene3D" id="1.10.10.10">
    <property type="entry name" value="Winged helix-like DNA-binding domain superfamily/Winged helix DNA-binding domain"/>
    <property type="match status" value="1"/>
</dbReference>